<organism evidence="1 2">
    <name type="scientific">Streptomyces amakusaensis</name>
    <dbReference type="NCBI Taxonomy" id="67271"/>
    <lineage>
        <taxon>Bacteria</taxon>
        <taxon>Bacillati</taxon>
        <taxon>Actinomycetota</taxon>
        <taxon>Actinomycetes</taxon>
        <taxon>Kitasatosporales</taxon>
        <taxon>Streptomycetaceae</taxon>
        <taxon>Streptomyces</taxon>
    </lineage>
</organism>
<dbReference type="Gene3D" id="3.60.10.10">
    <property type="entry name" value="Endonuclease/exonuclease/phosphatase"/>
    <property type="match status" value="1"/>
</dbReference>
<reference evidence="2" key="1">
    <citation type="journal article" date="2019" name="Int. J. Syst. Evol. Microbiol.">
        <title>The Global Catalogue of Microorganisms (GCM) 10K type strain sequencing project: providing services to taxonomists for standard genome sequencing and annotation.</title>
        <authorList>
            <consortium name="The Broad Institute Genomics Platform"/>
            <consortium name="The Broad Institute Genome Sequencing Center for Infectious Disease"/>
            <person name="Wu L."/>
            <person name="Ma J."/>
        </authorList>
    </citation>
    <scope>NUCLEOTIDE SEQUENCE [LARGE SCALE GENOMIC DNA]</scope>
    <source>
        <strain evidence="2">PCU 266</strain>
    </source>
</reference>
<keyword evidence="1" id="KW-0378">Hydrolase</keyword>
<dbReference type="EMBL" id="JBHSKP010000001">
    <property type="protein sequence ID" value="MFC5150773.1"/>
    <property type="molecule type" value="Genomic_DNA"/>
</dbReference>
<name>A0ABW0AAK6_9ACTN</name>
<dbReference type="InterPro" id="IPR036691">
    <property type="entry name" value="Endo/exonu/phosph_ase_sf"/>
</dbReference>
<evidence type="ECO:0000313" key="1">
    <source>
        <dbReference type="EMBL" id="MFC5150773.1"/>
    </source>
</evidence>
<dbReference type="GO" id="GO:0004519">
    <property type="term" value="F:endonuclease activity"/>
    <property type="evidence" value="ECO:0007669"/>
    <property type="project" value="UniProtKB-KW"/>
</dbReference>
<protein>
    <submittedName>
        <fullName evidence="1">Endonuclease/exonuclease/phosphatase family protein</fullName>
    </submittedName>
</protein>
<dbReference type="SUPFAM" id="SSF56219">
    <property type="entry name" value="DNase I-like"/>
    <property type="match status" value="1"/>
</dbReference>
<evidence type="ECO:0000313" key="2">
    <source>
        <dbReference type="Proteomes" id="UP001596160"/>
    </source>
</evidence>
<proteinExistence type="predicted"/>
<keyword evidence="1" id="KW-0255">Endonuclease</keyword>
<dbReference type="Proteomes" id="UP001596160">
    <property type="component" value="Unassembled WGS sequence"/>
</dbReference>
<sequence length="306" mass="33728">MSAFTVHCWNLERNGKQDPALRQKAHELLVRDNPALVLRQEMPGADDDGAAVMYELEEILGMRGWLGPRSCTAVFADQDVFRTVRTWPQTGPMWVLPPTALTMRYLPAGRDALPLIVASFHLNYASTTTRLAEAEWLTTWADKRWTTADGETVRVPALLGGDTNSYPEACGLGEPALPVLDAIHDEPHRAHRSYRAPEGRRMDTRPDEVLYTAGLHDVAQHHADRLGGGSADALAPTVDACDTHGPEARIDRVYVTAELLPAVTDVDVIPVPLVMSDHHVLRLTLDGDLLADILNRQPVDSLSFAR</sequence>
<accession>A0ABW0AAK6</accession>
<dbReference type="RefSeq" id="WP_344477164.1">
    <property type="nucleotide sequence ID" value="NZ_BAAASB010000007.1"/>
</dbReference>
<keyword evidence="1" id="KW-0540">Nuclease</keyword>
<comment type="caution">
    <text evidence="1">The sequence shown here is derived from an EMBL/GenBank/DDBJ whole genome shotgun (WGS) entry which is preliminary data.</text>
</comment>
<gene>
    <name evidence="1" type="ORF">ACFPRH_03370</name>
</gene>
<keyword evidence="2" id="KW-1185">Reference proteome</keyword>